<proteinExistence type="predicted"/>
<comment type="caution">
    <text evidence="4">The sequence shown here is derived from an EMBL/GenBank/DDBJ whole genome shotgun (WGS) entry which is preliminary data.</text>
</comment>
<dbReference type="AlphaFoldDB" id="A0A2T3FKW5"/>
<dbReference type="InterPro" id="IPR054331">
    <property type="entry name" value="LiaF_TM"/>
</dbReference>
<name>A0A2T3FKW5_9FIRM</name>
<keyword evidence="1" id="KW-1133">Transmembrane helix</keyword>
<dbReference type="EMBL" id="PYLP01000026">
    <property type="protein sequence ID" value="PST35900.1"/>
    <property type="molecule type" value="Genomic_DNA"/>
</dbReference>
<evidence type="ECO:0000313" key="5">
    <source>
        <dbReference type="Proteomes" id="UP000241201"/>
    </source>
</evidence>
<keyword evidence="1" id="KW-0812">Transmembrane</keyword>
<feature type="domain" description="LiaF transmembrane" evidence="3">
    <location>
        <begin position="13"/>
        <end position="110"/>
    </location>
</feature>
<feature type="transmembrane region" description="Helical" evidence="1">
    <location>
        <begin position="37"/>
        <end position="56"/>
    </location>
</feature>
<feature type="transmembrane region" description="Helical" evidence="1">
    <location>
        <begin position="88"/>
        <end position="105"/>
    </location>
</feature>
<accession>A0A2T3FKW5</accession>
<reference evidence="5" key="1">
    <citation type="submission" date="2018-03" db="EMBL/GenBank/DDBJ databases">
        <title>Lachnoclostridium SNUG30370 gen.nov., sp.nov., isolated from human faeces.</title>
        <authorList>
            <person name="Seo B."/>
            <person name="Jeon K."/>
            <person name="Ko G."/>
        </authorList>
    </citation>
    <scope>NUCLEOTIDE SEQUENCE [LARGE SCALE GENOMIC DNA]</scope>
    <source>
        <strain evidence="5">SNUG30370</strain>
    </source>
</reference>
<keyword evidence="5" id="KW-1185">Reference proteome</keyword>
<feature type="transmembrane region" description="Helical" evidence="1">
    <location>
        <begin position="63"/>
        <end position="82"/>
    </location>
</feature>
<gene>
    <name evidence="4" type="ORF">C7U55_12335</name>
</gene>
<sequence length="220" mass="24911">MRRLKMKKFQNSIIGILLIIVGTILGLNAFHITHINLFFEGWWTLFIIIPSLCGIFTERDKTASLIGLFIGVYLLLSCQGIISFHFLWKLFLPLVLIILGIQILFKNSFSKNNSSTEATNTFSNKKYNFDYQTYAGGNYDVSFGGMTLDLRKANFESETMINVSVLFAGVDLYLPEDVDLQIESSSFFGGVDRHQRTNKESNTKIVILKAHCVFGGINIR</sequence>
<evidence type="ECO:0000259" key="3">
    <source>
        <dbReference type="Pfam" id="PF22570"/>
    </source>
</evidence>
<evidence type="ECO:0000259" key="2">
    <source>
        <dbReference type="Pfam" id="PF09922"/>
    </source>
</evidence>
<evidence type="ECO:0000256" key="1">
    <source>
        <dbReference type="SAM" id="Phobius"/>
    </source>
</evidence>
<protein>
    <submittedName>
        <fullName evidence="4">Uncharacterized protein</fullName>
    </submittedName>
</protein>
<dbReference type="PANTHER" id="PTHR40763:SF5">
    <property type="entry name" value="MEMBRANE PROTEIN"/>
    <property type="match status" value="1"/>
</dbReference>
<evidence type="ECO:0000313" key="4">
    <source>
        <dbReference type="EMBL" id="PST35900.1"/>
    </source>
</evidence>
<dbReference type="Pfam" id="PF22570">
    <property type="entry name" value="LiaF-TM"/>
    <property type="match status" value="1"/>
</dbReference>
<feature type="transmembrane region" description="Helical" evidence="1">
    <location>
        <begin position="12"/>
        <end position="31"/>
    </location>
</feature>
<dbReference type="PANTHER" id="PTHR40763">
    <property type="entry name" value="MEMBRANE PROTEIN-RELATED"/>
    <property type="match status" value="1"/>
</dbReference>
<dbReference type="InterPro" id="IPR024425">
    <property type="entry name" value="LiaF-like_C"/>
</dbReference>
<organism evidence="4 5">
    <name type="scientific">Faecalibacillus faecis</name>
    <dbReference type="NCBI Taxonomy" id="1982628"/>
    <lineage>
        <taxon>Bacteria</taxon>
        <taxon>Bacillati</taxon>
        <taxon>Bacillota</taxon>
        <taxon>Erysipelotrichia</taxon>
        <taxon>Erysipelotrichales</taxon>
        <taxon>Coprobacillaceae</taxon>
        <taxon>Faecalibacillus</taxon>
    </lineage>
</organism>
<feature type="domain" description="Cell wall-active antibiotics response LiaF-like C-terminal" evidence="2">
    <location>
        <begin position="125"/>
        <end position="206"/>
    </location>
</feature>
<dbReference type="Proteomes" id="UP000241201">
    <property type="component" value="Unassembled WGS sequence"/>
</dbReference>
<keyword evidence="1" id="KW-0472">Membrane</keyword>
<dbReference type="Pfam" id="PF09922">
    <property type="entry name" value="LiaF-like_C"/>
    <property type="match status" value="1"/>
</dbReference>